<dbReference type="InterPro" id="IPR036953">
    <property type="entry name" value="GreA/GreB_C_sf"/>
</dbReference>
<evidence type="ECO:0000256" key="9">
    <source>
        <dbReference type="RuleBase" id="RU000556"/>
    </source>
</evidence>
<keyword evidence="12" id="KW-0251">Elongation factor</keyword>
<dbReference type="PANTHER" id="PTHR30437:SF4">
    <property type="entry name" value="TRANSCRIPTION ELONGATION FACTOR GREA"/>
    <property type="match status" value="1"/>
</dbReference>
<dbReference type="InterPro" id="IPR036805">
    <property type="entry name" value="Tscrpt_elong_fac_GreA/B_N_sf"/>
</dbReference>
<dbReference type="HAMAP" id="MF_00105">
    <property type="entry name" value="GreA_GreB"/>
    <property type="match status" value="1"/>
</dbReference>
<evidence type="ECO:0000256" key="4">
    <source>
        <dbReference type="ARBA" id="ARBA00023125"/>
    </source>
</evidence>
<dbReference type="InterPro" id="IPR023459">
    <property type="entry name" value="Tscrpt_elong_fac_GreA/B_fam"/>
</dbReference>
<evidence type="ECO:0000256" key="7">
    <source>
        <dbReference type="ARBA" id="ARBA00030776"/>
    </source>
</evidence>
<dbReference type="SUPFAM" id="SSF46557">
    <property type="entry name" value="GreA transcript cleavage protein, N-terminal domain"/>
    <property type="match status" value="1"/>
</dbReference>
<dbReference type="SUPFAM" id="SSF54534">
    <property type="entry name" value="FKBP-like"/>
    <property type="match status" value="1"/>
</dbReference>
<dbReference type="GO" id="GO:0003746">
    <property type="term" value="F:translation elongation factor activity"/>
    <property type="evidence" value="ECO:0007669"/>
    <property type="project" value="UniProtKB-KW"/>
</dbReference>
<comment type="function">
    <text evidence="6 8 9">Necessary for efficient RNA polymerase transcription elongation past template-encoded arresting sites. The arresting sites in DNA have the property of trapping a certain fraction of elongating RNA polymerases that pass through, resulting in locked ternary complexes. Cleavage of the nascent transcript by cleavage factors such as GreA or GreB allows the resumption of elongation from the new 3'terminus. GreA releases sequences of 2 to 3 nucleotides.</text>
</comment>
<dbReference type="GO" id="GO:0032784">
    <property type="term" value="P:regulation of DNA-templated transcription elongation"/>
    <property type="evidence" value="ECO:0007669"/>
    <property type="project" value="UniProtKB-UniRule"/>
</dbReference>
<dbReference type="PROSITE" id="PS00829">
    <property type="entry name" value="GREAB_1"/>
    <property type="match status" value="1"/>
</dbReference>
<dbReference type="InterPro" id="IPR001437">
    <property type="entry name" value="Tscrpt_elong_fac_GreA/B_C"/>
</dbReference>
<dbReference type="NCBIfam" id="TIGR01462">
    <property type="entry name" value="greA"/>
    <property type="match status" value="1"/>
</dbReference>
<gene>
    <name evidence="8 12" type="primary">greA</name>
    <name evidence="12" type="ORF">E9934_05845</name>
</gene>
<dbReference type="Pfam" id="PF01272">
    <property type="entry name" value="GreA_GreB"/>
    <property type="match status" value="1"/>
</dbReference>
<organism evidence="12 13">
    <name type="scientific">Nocardioides caeni</name>
    <dbReference type="NCBI Taxonomy" id="574700"/>
    <lineage>
        <taxon>Bacteria</taxon>
        <taxon>Bacillati</taxon>
        <taxon>Actinomycetota</taxon>
        <taxon>Actinomycetes</taxon>
        <taxon>Propionibacteriales</taxon>
        <taxon>Nocardioidaceae</taxon>
        <taxon>Nocardioides</taxon>
    </lineage>
</organism>
<proteinExistence type="inferred from homology"/>
<keyword evidence="3 8" id="KW-0805">Transcription regulation</keyword>
<dbReference type="GO" id="GO:0006354">
    <property type="term" value="P:DNA-templated transcription elongation"/>
    <property type="evidence" value="ECO:0007669"/>
    <property type="project" value="TreeGrafter"/>
</dbReference>
<evidence type="ECO:0000256" key="1">
    <source>
        <dbReference type="ARBA" id="ARBA00008213"/>
    </source>
</evidence>
<keyword evidence="4 8" id="KW-0238">DNA-binding</keyword>
<name>A0A4S8NLV9_9ACTN</name>
<evidence type="ECO:0000313" key="13">
    <source>
        <dbReference type="Proteomes" id="UP000307087"/>
    </source>
</evidence>
<dbReference type="AlphaFoldDB" id="A0A4S8NLV9"/>
<dbReference type="Proteomes" id="UP000307087">
    <property type="component" value="Unassembled WGS sequence"/>
</dbReference>
<dbReference type="Pfam" id="PF03449">
    <property type="entry name" value="GreA_GreB_N"/>
    <property type="match status" value="1"/>
</dbReference>
<dbReference type="EMBL" id="STGW01000002">
    <property type="protein sequence ID" value="THV17967.1"/>
    <property type="molecule type" value="Genomic_DNA"/>
</dbReference>
<keyword evidence="5 8" id="KW-0804">Transcription</keyword>
<dbReference type="InterPro" id="IPR018151">
    <property type="entry name" value="TF_GreA/GreB_CS"/>
</dbReference>
<evidence type="ECO:0000256" key="8">
    <source>
        <dbReference type="HAMAP-Rule" id="MF_00105"/>
    </source>
</evidence>
<evidence type="ECO:0000256" key="6">
    <source>
        <dbReference type="ARBA" id="ARBA00024916"/>
    </source>
</evidence>
<dbReference type="GO" id="GO:0003677">
    <property type="term" value="F:DNA binding"/>
    <property type="evidence" value="ECO:0007669"/>
    <property type="project" value="UniProtKB-UniRule"/>
</dbReference>
<dbReference type="Gene3D" id="1.10.287.180">
    <property type="entry name" value="Transcription elongation factor, GreA/GreB, N-terminal domain"/>
    <property type="match status" value="1"/>
</dbReference>
<evidence type="ECO:0000256" key="3">
    <source>
        <dbReference type="ARBA" id="ARBA00023015"/>
    </source>
</evidence>
<evidence type="ECO:0000259" key="10">
    <source>
        <dbReference type="Pfam" id="PF01272"/>
    </source>
</evidence>
<reference evidence="12 13" key="1">
    <citation type="journal article" date="2009" name="Int. J. Syst. Evol. Microbiol.">
        <title>Nocardioides caeni sp. nov., isolated from wastewater.</title>
        <authorList>
            <person name="Yoon J.H."/>
            <person name="Kang S.J."/>
            <person name="Park S."/>
            <person name="Kim W."/>
            <person name="Oh T.K."/>
        </authorList>
    </citation>
    <scope>NUCLEOTIDE SEQUENCE [LARGE SCALE GENOMIC DNA]</scope>
    <source>
        <strain evidence="12 13">DSM 23134</strain>
    </source>
</reference>
<keyword evidence="12" id="KW-0648">Protein biosynthesis</keyword>
<sequence>MTQTETGGANTVWLTQDAYDKLKAELDHLKGPRRAEIVAEISAARDEGDLKENGGYHAAREEQGKNEARIAQLEDMLRRSEIGETPPDDGIVEPGMLVTYKFEGDDDDEAETFLLLGSREAAPAEGLTVYTPEAPLGAAINGHKRGDTVTYEAPNGKELQVVILDAKPYAG</sequence>
<evidence type="ECO:0000256" key="2">
    <source>
        <dbReference type="ARBA" id="ARBA00013729"/>
    </source>
</evidence>
<dbReference type="PANTHER" id="PTHR30437">
    <property type="entry name" value="TRANSCRIPTION ELONGATION FACTOR GREA"/>
    <property type="match status" value="1"/>
</dbReference>
<dbReference type="NCBIfam" id="NF001262">
    <property type="entry name" value="PRK00226.1-3"/>
    <property type="match status" value="1"/>
</dbReference>
<dbReference type="OrthoDB" id="9797227at2"/>
<evidence type="ECO:0000259" key="11">
    <source>
        <dbReference type="Pfam" id="PF03449"/>
    </source>
</evidence>
<dbReference type="GO" id="GO:0070063">
    <property type="term" value="F:RNA polymerase binding"/>
    <property type="evidence" value="ECO:0007669"/>
    <property type="project" value="InterPro"/>
</dbReference>
<comment type="similarity">
    <text evidence="1 8 9">Belongs to the GreA/GreB family.</text>
</comment>
<feature type="domain" description="Transcription elongation factor GreA/GreB N-terminal" evidence="11">
    <location>
        <begin position="12"/>
        <end position="82"/>
    </location>
</feature>
<comment type="caution">
    <text evidence="12">The sequence shown here is derived from an EMBL/GenBank/DDBJ whole genome shotgun (WGS) entry which is preliminary data.</text>
</comment>
<protein>
    <recommendedName>
        <fullName evidence="2 8">Transcription elongation factor GreA</fullName>
    </recommendedName>
    <alternativeName>
        <fullName evidence="7 8">Transcript cleavage factor GreA</fullName>
    </alternativeName>
</protein>
<dbReference type="InterPro" id="IPR006359">
    <property type="entry name" value="Tscrpt_elong_fac_GreA"/>
</dbReference>
<dbReference type="PIRSF" id="PIRSF006092">
    <property type="entry name" value="GreA_GreB"/>
    <property type="match status" value="1"/>
</dbReference>
<dbReference type="FunFam" id="1.10.287.180:FF:000001">
    <property type="entry name" value="Transcription elongation factor GreA"/>
    <property type="match status" value="1"/>
</dbReference>
<accession>A0A4S8NLV9</accession>
<dbReference type="Gene3D" id="3.10.50.30">
    <property type="entry name" value="Transcription elongation factor, GreA/GreB, C-terminal domain"/>
    <property type="match status" value="1"/>
</dbReference>
<dbReference type="RefSeq" id="WP_136561902.1">
    <property type="nucleotide sequence ID" value="NZ_BAABLS010000001.1"/>
</dbReference>
<evidence type="ECO:0000313" key="12">
    <source>
        <dbReference type="EMBL" id="THV17967.1"/>
    </source>
</evidence>
<feature type="domain" description="Transcription elongation factor GreA/GreB C-terminal" evidence="10">
    <location>
        <begin position="89"/>
        <end position="167"/>
    </location>
</feature>
<keyword evidence="13" id="KW-1185">Reference proteome</keyword>
<dbReference type="InterPro" id="IPR028624">
    <property type="entry name" value="Tscrpt_elong_fac_GreA/B"/>
</dbReference>
<evidence type="ECO:0000256" key="5">
    <source>
        <dbReference type="ARBA" id="ARBA00023163"/>
    </source>
</evidence>
<dbReference type="InterPro" id="IPR022691">
    <property type="entry name" value="Tscrpt_elong_fac_GreA/B_N"/>
</dbReference>